<gene>
    <name evidence="2" type="ORF">CLV84_1773</name>
</gene>
<evidence type="ECO:0000313" key="3">
    <source>
        <dbReference type="Proteomes" id="UP000237662"/>
    </source>
</evidence>
<keyword evidence="3" id="KW-1185">Reference proteome</keyword>
<proteinExistence type="predicted"/>
<comment type="caution">
    <text evidence="2">The sequence shown here is derived from an EMBL/GenBank/DDBJ whole genome shotgun (WGS) entry which is preliminary data.</text>
</comment>
<dbReference type="EMBL" id="PTJC01000005">
    <property type="protein sequence ID" value="PPK88801.1"/>
    <property type="molecule type" value="Genomic_DNA"/>
</dbReference>
<dbReference type="Proteomes" id="UP000237662">
    <property type="component" value="Unassembled WGS sequence"/>
</dbReference>
<sequence>MKPLLFALFLPLFVSAQTDLDGLWEGNMTVGGIYSNEALPMQLYLSTDGRFIKGRSYVTLPDGEILRMDLKGELYGDRSIGMVEIAFVGDSDNDVMPEFNRQYQITFKPDLWESELRGFWQEVTPETFKGTRRRGRMVLKKAKTPRA</sequence>
<reference evidence="2 3" key="1">
    <citation type="submission" date="2018-02" db="EMBL/GenBank/DDBJ databases">
        <title>Genomic Encyclopedia of Archaeal and Bacterial Type Strains, Phase II (KMG-II): from individual species to whole genera.</title>
        <authorList>
            <person name="Goeker M."/>
        </authorList>
    </citation>
    <scope>NUCLEOTIDE SEQUENCE [LARGE SCALE GENOMIC DNA]</scope>
    <source>
        <strain evidence="2 3">DSM 29526</strain>
    </source>
</reference>
<protein>
    <submittedName>
        <fullName evidence="2">Uncharacterized protein</fullName>
    </submittedName>
</protein>
<feature type="chain" id="PRO_5015670466" evidence="1">
    <location>
        <begin position="17"/>
        <end position="147"/>
    </location>
</feature>
<feature type="signal peptide" evidence="1">
    <location>
        <begin position="1"/>
        <end position="16"/>
    </location>
</feature>
<dbReference type="AlphaFoldDB" id="A0A2S6IBB4"/>
<evidence type="ECO:0000256" key="1">
    <source>
        <dbReference type="SAM" id="SignalP"/>
    </source>
</evidence>
<keyword evidence="1" id="KW-0732">Signal</keyword>
<evidence type="ECO:0000313" key="2">
    <source>
        <dbReference type="EMBL" id="PPK88801.1"/>
    </source>
</evidence>
<organism evidence="2 3">
    <name type="scientific">Neolewinella xylanilytica</name>
    <dbReference type="NCBI Taxonomy" id="1514080"/>
    <lineage>
        <taxon>Bacteria</taxon>
        <taxon>Pseudomonadati</taxon>
        <taxon>Bacteroidota</taxon>
        <taxon>Saprospiria</taxon>
        <taxon>Saprospirales</taxon>
        <taxon>Lewinellaceae</taxon>
        <taxon>Neolewinella</taxon>
    </lineage>
</organism>
<dbReference type="OrthoDB" id="1495201at2"/>
<accession>A0A2S6IBB4</accession>
<dbReference type="RefSeq" id="WP_104419333.1">
    <property type="nucleotide sequence ID" value="NZ_PTJC01000005.1"/>
</dbReference>
<name>A0A2S6IBB4_9BACT</name>